<dbReference type="Proteomes" id="UP000288805">
    <property type="component" value="Unassembled WGS sequence"/>
</dbReference>
<evidence type="ECO:0000313" key="3">
    <source>
        <dbReference type="Proteomes" id="UP000288805"/>
    </source>
</evidence>
<sequence length="165" mass="19238">MAFSTLQKMLSLVSLLLLVMLICSDHVSSHSNEETQALLTNSSTHLGTATSPCKWYGILQPCRECHQNKPHRVHQCVKVRLPPMCNSERYQSVVKGRIDSHLRVTLSNLSVYRKSSFVMPWKMGRRLEKYQKDFLWVNRKLHLGYRLTMCKDKRTEGLNIRDLMF</sequence>
<reference evidence="2 3" key="1">
    <citation type="journal article" date="2018" name="PLoS Genet.">
        <title>Population sequencing reveals clonal diversity and ancestral inbreeding in the grapevine cultivar Chardonnay.</title>
        <authorList>
            <person name="Roach M.J."/>
            <person name="Johnson D.L."/>
            <person name="Bohlmann J."/>
            <person name="van Vuuren H.J."/>
            <person name="Jones S.J."/>
            <person name="Pretorius I.S."/>
            <person name="Schmidt S.A."/>
            <person name="Borneman A.R."/>
        </authorList>
    </citation>
    <scope>NUCLEOTIDE SEQUENCE [LARGE SCALE GENOMIC DNA]</scope>
    <source>
        <strain evidence="3">cv. Chardonnay</strain>
        <tissue evidence="2">Leaf</tissue>
    </source>
</reference>
<gene>
    <name evidence="2" type="ORF">CK203_004250</name>
</gene>
<evidence type="ECO:0000313" key="2">
    <source>
        <dbReference type="EMBL" id="RVX18188.1"/>
    </source>
</evidence>
<dbReference type="AlphaFoldDB" id="A0A438KAG7"/>
<organism evidence="2 3">
    <name type="scientific">Vitis vinifera</name>
    <name type="common">Grape</name>
    <dbReference type="NCBI Taxonomy" id="29760"/>
    <lineage>
        <taxon>Eukaryota</taxon>
        <taxon>Viridiplantae</taxon>
        <taxon>Streptophyta</taxon>
        <taxon>Embryophyta</taxon>
        <taxon>Tracheophyta</taxon>
        <taxon>Spermatophyta</taxon>
        <taxon>Magnoliopsida</taxon>
        <taxon>eudicotyledons</taxon>
        <taxon>Gunneridae</taxon>
        <taxon>Pentapetalae</taxon>
        <taxon>rosids</taxon>
        <taxon>Vitales</taxon>
        <taxon>Vitaceae</taxon>
        <taxon>Viteae</taxon>
        <taxon>Vitis</taxon>
    </lineage>
</organism>
<accession>A0A438KAG7</accession>
<comment type="caution">
    <text evidence="2">The sequence shown here is derived from an EMBL/GenBank/DDBJ whole genome shotgun (WGS) entry which is preliminary data.</text>
</comment>
<feature type="signal peptide" evidence="1">
    <location>
        <begin position="1"/>
        <end position="24"/>
    </location>
</feature>
<dbReference type="EMBL" id="QGNW01000012">
    <property type="protein sequence ID" value="RVX18188.1"/>
    <property type="molecule type" value="Genomic_DNA"/>
</dbReference>
<name>A0A438KAG7_VITVI</name>
<keyword evidence="1" id="KW-0732">Signal</keyword>
<evidence type="ECO:0000256" key="1">
    <source>
        <dbReference type="SAM" id="SignalP"/>
    </source>
</evidence>
<feature type="chain" id="PRO_5019132950" evidence="1">
    <location>
        <begin position="25"/>
        <end position="165"/>
    </location>
</feature>
<protein>
    <submittedName>
        <fullName evidence="2">Uncharacterized protein</fullName>
    </submittedName>
</protein>
<proteinExistence type="predicted"/>